<keyword evidence="1" id="KW-1133">Transmembrane helix</keyword>
<feature type="transmembrane region" description="Helical" evidence="1">
    <location>
        <begin position="139"/>
        <end position="157"/>
    </location>
</feature>
<reference evidence="2 3" key="1">
    <citation type="submission" date="2024-09" db="EMBL/GenBank/DDBJ databases">
        <authorList>
            <person name="Pan X."/>
        </authorList>
    </citation>
    <scope>NUCLEOTIDE SEQUENCE [LARGE SCALE GENOMIC DNA]</scope>
    <source>
        <strain evidence="2 3">B2969</strain>
    </source>
</reference>
<feature type="transmembrane region" description="Helical" evidence="1">
    <location>
        <begin position="52"/>
        <end position="72"/>
    </location>
</feature>
<feature type="transmembrane region" description="Helical" evidence="1">
    <location>
        <begin position="23"/>
        <end position="46"/>
    </location>
</feature>
<evidence type="ECO:0000256" key="1">
    <source>
        <dbReference type="SAM" id="Phobius"/>
    </source>
</evidence>
<dbReference type="RefSeq" id="WP_396638707.1">
    <property type="nucleotide sequence ID" value="NZ_JBIQWL010000001.1"/>
</dbReference>
<dbReference type="EMBL" id="JBIQWL010000001">
    <property type="protein sequence ID" value="MFH8248747.1"/>
    <property type="molecule type" value="Genomic_DNA"/>
</dbReference>
<sequence length="179" mass="16993">MVASAADRAPVASRGGIRDASPAAWGAIAAWGAGLIHLALGAGAVTAGHSPAGMPLVALGAAALAWGAAALARGRVVIPRAAVGGVLLALIAGAVALGLDPARISVVAVAAASALLVVVGIGCGLALRGREAGRPGIPVIILAAVIVAAIATPTLAATEAGRFAPDHGSHGIVVTGHTH</sequence>
<accession>A0ABW7Q2L1</accession>
<evidence type="ECO:0000313" key="2">
    <source>
        <dbReference type="EMBL" id="MFH8248747.1"/>
    </source>
</evidence>
<name>A0ABW7Q2L1_9MICO</name>
<gene>
    <name evidence="2" type="ORF">ACH3VR_00080</name>
</gene>
<comment type="caution">
    <text evidence="2">The sequence shown here is derived from an EMBL/GenBank/DDBJ whole genome shotgun (WGS) entry which is preliminary data.</text>
</comment>
<proteinExistence type="predicted"/>
<feature type="transmembrane region" description="Helical" evidence="1">
    <location>
        <begin position="81"/>
        <end position="99"/>
    </location>
</feature>
<keyword evidence="3" id="KW-1185">Reference proteome</keyword>
<keyword evidence="1" id="KW-0472">Membrane</keyword>
<feature type="transmembrane region" description="Helical" evidence="1">
    <location>
        <begin position="105"/>
        <end position="127"/>
    </location>
</feature>
<organism evidence="2 3">
    <name type="scientific">Microbacterium alkaliflavum</name>
    <dbReference type="NCBI Taxonomy" id="3248839"/>
    <lineage>
        <taxon>Bacteria</taxon>
        <taxon>Bacillati</taxon>
        <taxon>Actinomycetota</taxon>
        <taxon>Actinomycetes</taxon>
        <taxon>Micrococcales</taxon>
        <taxon>Microbacteriaceae</taxon>
        <taxon>Microbacterium</taxon>
    </lineage>
</organism>
<keyword evidence="1" id="KW-0812">Transmembrane</keyword>
<evidence type="ECO:0000313" key="3">
    <source>
        <dbReference type="Proteomes" id="UP001610861"/>
    </source>
</evidence>
<protein>
    <submittedName>
        <fullName evidence="2">Uncharacterized protein</fullName>
    </submittedName>
</protein>
<dbReference type="Proteomes" id="UP001610861">
    <property type="component" value="Unassembled WGS sequence"/>
</dbReference>